<keyword evidence="4" id="KW-1185">Reference proteome</keyword>
<feature type="region of interest" description="Disordered" evidence="1">
    <location>
        <begin position="1"/>
        <end position="121"/>
    </location>
</feature>
<feature type="region of interest" description="Disordered" evidence="1">
    <location>
        <begin position="190"/>
        <end position="211"/>
    </location>
</feature>
<dbReference type="EMBL" id="JAKNCJ010000009">
    <property type="protein sequence ID" value="MCL6424195.1"/>
    <property type="molecule type" value="Genomic_DNA"/>
</dbReference>
<evidence type="ECO:0000256" key="1">
    <source>
        <dbReference type="SAM" id="MobiDB-lite"/>
    </source>
</evidence>
<dbReference type="CDD" id="cd00090">
    <property type="entry name" value="HTH_ARSR"/>
    <property type="match status" value="1"/>
</dbReference>
<gene>
    <name evidence="3" type="ORF">Bequi_12540</name>
</gene>
<name>A0ABT0R5J6_9MICO</name>
<reference evidence="3" key="1">
    <citation type="submission" date="2022-02" db="EMBL/GenBank/DDBJ databases">
        <authorList>
            <person name="Lee M."/>
            <person name="Kim S.-J."/>
            <person name="Jung M.-Y."/>
        </authorList>
    </citation>
    <scope>NUCLEOTIDE SEQUENCE</scope>
    <source>
        <strain evidence="3">JHP9</strain>
    </source>
</reference>
<dbReference type="PANTHER" id="PTHR43252">
    <property type="entry name" value="TRANSCRIPTIONAL REGULATOR YQJI"/>
    <property type="match status" value="1"/>
</dbReference>
<comment type="caution">
    <text evidence="3">The sequence shown here is derived from an EMBL/GenBank/DDBJ whole genome shotgun (WGS) entry which is preliminary data.</text>
</comment>
<dbReference type="Pfam" id="PF03551">
    <property type="entry name" value="PadR"/>
    <property type="match status" value="1"/>
</dbReference>
<dbReference type="InterPro" id="IPR005149">
    <property type="entry name" value="Tscrpt_reg_PadR_N"/>
</dbReference>
<dbReference type="InterPro" id="IPR036390">
    <property type="entry name" value="WH_DNA-bd_sf"/>
</dbReference>
<feature type="compositionally biased region" description="Basic and acidic residues" evidence="1">
    <location>
        <begin position="84"/>
        <end position="100"/>
    </location>
</feature>
<dbReference type="RefSeq" id="WP_249738276.1">
    <property type="nucleotide sequence ID" value="NZ_JAKNCJ010000009.1"/>
</dbReference>
<feature type="region of interest" description="Disordered" evidence="1">
    <location>
        <begin position="261"/>
        <end position="286"/>
    </location>
</feature>
<accession>A0ABT0R5J6</accession>
<evidence type="ECO:0000313" key="4">
    <source>
        <dbReference type="Proteomes" id="UP001203761"/>
    </source>
</evidence>
<dbReference type="Proteomes" id="UP001203761">
    <property type="component" value="Unassembled WGS sequence"/>
</dbReference>
<dbReference type="InterPro" id="IPR036388">
    <property type="entry name" value="WH-like_DNA-bd_sf"/>
</dbReference>
<feature type="compositionally biased region" description="Low complexity" evidence="1">
    <location>
        <begin position="261"/>
        <end position="278"/>
    </location>
</feature>
<feature type="compositionally biased region" description="Basic and acidic residues" evidence="1">
    <location>
        <begin position="190"/>
        <end position="201"/>
    </location>
</feature>
<feature type="compositionally biased region" description="Low complexity" evidence="1">
    <location>
        <begin position="202"/>
        <end position="211"/>
    </location>
</feature>
<dbReference type="Gene3D" id="1.10.10.10">
    <property type="entry name" value="Winged helix-like DNA-binding domain superfamily/Winged helix DNA-binding domain"/>
    <property type="match status" value="1"/>
</dbReference>
<protein>
    <submittedName>
        <fullName evidence="3">PadR family transcriptional regulator</fullName>
    </submittedName>
</protein>
<dbReference type="PANTHER" id="PTHR43252:SF2">
    <property type="entry name" value="TRANSCRIPTION REGULATOR, PADR-LIKE FAMILY"/>
    <property type="match status" value="1"/>
</dbReference>
<organism evidence="3 4">
    <name type="scientific">Brachybacterium equifaecis</name>
    <dbReference type="NCBI Taxonomy" id="2910770"/>
    <lineage>
        <taxon>Bacteria</taxon>
        <taxon>Bacillati</taxon>
        <taxon>Actinomycetota</taxon>
        <taxon>Actinomycetes</taxon>
        <taxon>Micrococcales</taxon>
        <taxon>Dermabacteraceae</taxon>
        <taxon>Brachybacterium</taxon>
    </lineage>
</organism>
<evidence type="ECO:0000313" key="3">
    <source>
        <dbReference type="EMBL" id="MCL6424195.1"/>
    </source>
</evidence>
<evidence type="ECO:0000259" key="2">
    <source>
        <dbReference type="Pfam" id="PF03551"/>
    </source>
</evidence>
<feature type="domain" description="Transcription regulator PadR N-terminal" evidence="2">
    <location>
        <begin position="127"/>
        <end position="194"/>
    </location>
</feature>
<dbReference type="InterPro" id="IPR011991">
    <property type="entry name" value="ArsR-like_HTH"/>
</dbReference>
<dbReference type="SUPFAM" id="SSF46785">
    <property type="entry name" value="Winged helix' DNA-binding domain"/>
    <property type="match status" value="1"/>
</dbReference>
<feature type="compositionally biased region" description="Gly residues" evidence="1">
    <location>
        <begin position="37"/>
        <end position="51"/>
    </location>
</feature>
<sequence>MRHHHHIPDQTVSPDPRAQRRGRHGGFRGRSEDHRGGFPGSDGGPGSGFEGRGPFRGPRGGRPDGFDPRHGDGGPEARGFGEPGFDRGGFEGHGPEDRGFDGPGFGGPRGRGRGRGRRTRGDVRTAVLILLAEEPMHGYQLMQTITDRTSGRWAPSPGAIYPTLSQLEDEGLVDVTKDGGRKLATLTETGRAHVEGNKDSWSDPFPSADDAAATPDIRQALHELAGAVREAGRSASPAQLAQAAEVLAEAKRGIYRVLAGDAAQGSAAPAAEAPQSPDGPASDSDA</sequence>
<proteinExistence type="predicted"/>
<feature type="compositionally biased region" description="Basic and acidic residues" evidence="1">
    <location>
        <begin position="61"/>
        <end position="75"/>
    </location>
</feature>